<evidence type="ECO:0000256" key="4">
    <source>
        <dbReference type="ARBA" id="ARBA00022617"/>
    </source>
</evidence>
<dbReference type="InterPro" id="IPR002016">
    <property type="entry name" value="Haem_peroxidase"/>
</dbReference>
<evidence type="ECO:0000313" key="14">
    <source>
        <dbReference type="Proteomes" id="UP001605036"/>
    </source>
</evidence>
<dbReference type="PROSITE" id="PS50873">
    <property type="entry name" value="PEROXIDASE_4"/>
    <property type="match status" value="1"/>
</dbReference>
<keyword evidence="6" id="KW-0560">Oxidoreductase</keyword>
<evidence type="ECO:0000259" key="12">
    <source>
        <dbReference type="PROSITE" id="PS50873"/>
    </source>
</evidence>
<dbReference type="Gene3D" id="1.10.420.10">
    <property type="entry name" value="Peroxidase, domain 2"/>
    <property type="match status" value="1"/>
</dbReference>
<gene>
    <name evidence="13" type="ORF">R1flu_025751</name>
</gene>
<feature type="binding site" evidence="10">
    <location>
        <position position="254"/>
    </location>
    <ligand>
        <name>Ca(2+)</name>
        <dbReference type="ChEBI" id="CHEBI:29108"/>
        <label>2</label>
    </ligand>
</feature>
<evidence type="ECO:0000256" key="6">
    <source>
        <dbReference type="ARBA" id="ARBA00023002"/>
    </source>
</evidence>
<dbReference type="PROSITE" id="PS00435">
    <property type="entry name" value="PEROXIDASE_1"/>
    <property type="match status" value="1"/>
</dbReference>
<name>A0ABD1XYM2_9MARC</name>
<protein>
    <recommendedName>
        <fullName evidence="12">Plant heme peroxidase family profile domain-containing protein</fullName>
    </recommendedName>
</protein>
<feature type="binding site" evidence="10">
    <location>
        <position position="73"/>
    </location>
    <ligand>
        <name>Ca(2+)</name>
        <dbReference type="ChEBI" id="CHEBI:29108"/>
        <label>1</label>
    </ligand>
</feature>
<feature type="disulfide bond" evidence="11">
    <location>
        <begin position="200"/>
        <end position="235"/>
    </location>
</feature>
<feature type="domain" description="Plant heme peroxidase family profile" evidence="12">
    <location>
        <begin position="73"/>
        <end position="277"/>
    </location>
</feature>
<feature type="binding site" evidence="10">
    <location>
        <position position="77"/>
    </location>
    <ligand>
        <name>Ca(2+)</name>
        <dbReference type="ChEBI" id="CHEBI:29108"/>
        <label>1</label>
    </ligand>
</feature>
<dbReference type="SUPFAM" id="SSF48113">
    <property type="entry name" value="Heme-dependent peroxidases"/>
    <property type="match status" value="1"/>
</dbReference>
<evidence type="ECO:0000256" key="2">
    <source>
        <dbReference type="ARBA" id="ARBA00006873"/>
    </source>
</evidence>
<keyword evidence="10" id="KW-0106">Calcium</keyword>
<dbReference type="PRINTS" id="PR00461">
    <property type="entry name" value="PLPEROXIDASE"/>
</dbReference>
<evidence type="ECO:0000256" key="5">
    <source>
        <dbReference type="ARBA" id="ARBA00022723"/>
    </source>
</evidence>
<dbReference type="AlphaFoldDB" id="A0ABD1XYM2"/>
<dbReference type="Gene3D" id="1.10.520.10">
    <property type="match status" value="1"/>
</dbReference>
<dbReference type="InterPro" id="IPR019793">
    <property type="entry name" value="Peroxidases_heam-ligand_BS"/>
</dbReference>
<dbReference type="InterPro" id="IPR000823">
    <property type="entry name" value="Peroxidase_pln"/>
</dbReference>
<keyword evidence="3" id="KW-0575">Peroxidase</keyword>
<comment type="similarity">
    <text evidence="2">Belongs to the peroxidase family. Ascorbate peroxidase subfamily.</text>
</comment>
<feature type="binding site" evidence="10">
    <location>
        <position position="194"/>
    </location>
    <ligand>
        <name>Ca(2+)</name>
        <dbReference type="ChEBI" id="CHEBI:29108"/>
        <label>2</label>
    </ligand>
</feature>
<proteinExistence type="inferred from homology"/>
<accession>A0ABD1XYM2</accession>
<evidence type="ECO:0000256" key="3">
    <source>
        <dbReference type="ARBA" id="ARBA00022559"/>
    </source>
</evidence>
<evidence type="ECO:0000256" key="10">
    <source>
        <dbReference type="PIRSR" id="PIRSR600823-3"/>
    </source>
</evidence>
<comment type="caution">
    <text evidence="13">The sequence shown here is derived from an EMBL/GenBank/DDBJ whole genome shotgun (WGS) entry which is preliminary data.</text>
</comment>
<sequence>MIFSLWIDKDLRTSKIVYKGSPFDWWIISLQLQSCPGPLLNHCLCSFGISWSKPQLADSETGENGICKSIYLGCDGSVLLNSTASSPAERDAHVNFGLRGVEEVDEIKAELESACPGTVSCADILILAAREATVKVGGPWWPVALGRKDGSVSVDLLADGNLPFPVLNFSLLVDNFARKNFSAREMVVLSGAHTIGKSHCNGILPHLYNFTGADNANDIDPAMDKGFAAFLKEKCPQGNRTNTIFLDSTAHRFDRAYYKNVLAGRGVFITDSALITE</sequence>
<keyword evidence="7 10" id="KW-0408">Iron</keyword>
<keyword evidence="14" id="KW-1185">Reference proteome</keyword>
<dbReference type="PANTHER" id="PTHR31235">
    <property type="entry name" value="PEROXIDASE 25-RELATED"/>
    <property type="match status" value="1"/>
</dbReference>
<feature type="binding site" evidence="10">
    <location>
        <position position="75"/>
    </location>
    <ligand>
        <name>Ca(2+)</name>
        <dbReference type="ChEBI" id="CHEBI:29108"/>
        <label>1</label>
    </ligand>
</feature>
<keyword evidence="5 10" id="KW-0479">Metal-binding</keyword>
<dbReference type="InterPro" id="IPR010255">
    <property type="entry name" value="Haem_peroxidase_sf"/>
</dbReference>
<feature type="binding site" evidence="10">
    <location>
        <position position="89"/>
    </location>
    <ligand>
        <name>Ca(2+)</name>
        <dbReference type="ChEBI" id="CHEBI:29108"/>
        <label>1</label>
    </ligand>
</feature>
<comment type="catalytic activity">
    <reaction evidence="1">
        <text>2 a phenolic donor + H2O2 = 2 a phenolic radical donor + 2 H2O</text>
        <dbReference type="Rhea" id="RHEA:56136"/>
        <dbReference type="ChEBI" id="CHEBI:15377"/>
        <dbReference type="ChEBI" id="CHEBI:16240"/>
        <dbReference type="ChEBI" id="CHEBI:139520"/>
        <dbReference type="ChEBI" id="CHEBI:139521"/>
        <dbReference type="EC" id="1.11.1.7"/>
    </reaction>
</comment>
<dbReference type="FunFam" id="1.10.420.10:FF:000001">
    <property type="entry name" value="Peroxidase"/>
    <property type="match status" value="1"/>
</dbReference>
<comment type="cofactor">
    <cofactor evidence="10">
        <name>Ca(2+)</name>
        <dbReference type="ChEBI" id="CHEBI:29108"/>
    </cofactor>
    <text evidence="10">Binds 2 calcium ions per subunit.</text>
</comment>
<evidence type="ECO:0000256" key="7">
    <source>
        <dbReference type="ARBA" id="ARBA00023004"/>
    </source>
</evidence>
<dbReference type="PRINTS" id="PR00458">
    <property type="entry name" value="PEROXIDASE"/>
</dbReference>
<feature type="binding site" evidence="9">
    <location>
        <position position="163"/>
    </location>
    <ligand>
        <name>substrate</name>
    </ligand>
</feature>
<evidence type="ECO:0000313" key="13">
    <source>
        <dbReference type="EMBL" id="KAL2614059.1"/>
    </source>
</evidence>
<dbReference type="Proteomes" id="UP001605036">
    <property type="component" value="Unassembled WGS sequence"/>
</dbReference>
<evidence type="ECO:0000256" key="8">
    <source>
        <dbReference type="ARBA" id="ARBA00023157"/>
    </source>
</evidence>
<feature type="binding site" evidence="10">
    <location>
        <position position="247"/>
    </location>
    <ligand>
        <name>Ca(2+)</name>
        <dbReference type="ChEBI" id="CHEBI:29108"/>
        <label>2</label>
    </ligand>
</feature>
<organism evidence="13 14">
    <name type="scientific">Riccia fluitans</name>
    <dbReference type="NCBI Taxonomy" id="41844"/>
    <lineage>
        <taxon>Eukaryota</taxon>
        <taxon>Viridiplantae</taxon>
        <taxon>Streptophyta</taxon>
        <taxon>Embryophyta</taxon>
        <taxon>Marchantiophyta</taxon>
        <taxon>Marchantiopsida</taxon>
        <taxon>Marchantiidae</taxon>
        <taxon>Marchantiales</taxon>
        <taxon>Ricciaceae</taxon>
        <taxon>Riccia</taxon>
    </lineage>
</organism>
<dbReference type="InterPro" id="IPR033905">
    <property type="entry name" value="Secretory_peroxidase"/>
</dbReference>
<evidence type="ECO:0000256" key="9">
    <source>
        <dbReference type="PIRSR" id="PIRSR600823-2"/>
    </source>
</evidence>
<evidence type="ECO:0000256" key="11">
    <source>
        <dbReference type="PIRSR" id="PIRSR600823-5"/>
    </source>
</evidence>
<keyword evidence="4" id="KW-0349">Heme</keyword>
<dbReference type="GO" id="GO:0046872">
    <property type="term" value="F:metal ion binding"/>
    <property type="evidence" value="ECO:0007669"/>
    <property type="project" value="UniProtKB-KW"/>
</dbReference>
<dbReference type="CDD" id="cd00693">
    <property type="entry name" value="secretory_peroxidase"/>
    <property type="match status" value="1"/>
</dbReference>
<reference evidence="13 14" key="1">
    <citation type="submission" date="2024-09" db="EMBL/GenBank/DDBJ databases">
        <title>Chromosome-scale assembly of Riccia fluitans.</title>
        <authorList>
            <person name="Paukszto L."/>
            <person name="Sawicki J."/>
            <person name="Karawczyk K."/>
            <person name="Piernik-Szablinska J."/>
            <person name="Szczecinska M."/>
            <person name="Mazdziarz M."/>
        </authorList>
    </citation>
    <scope>NUCLEOTIDE SEQUENCE [LARGE SCALE GENOMIC DNA]</scope>
    <source>
        <strain evidence="13">Rf_01</strain>
        <tissue evidence="13">Aerial parts of the thallus</tissue>
    </source>
</reference>
<dbReference type="EMBL" id="JBHFFA010000007">
    <property type="protein sequence ID" value="KAL2614059.1"/>
    <property type="molecule type" value="Genomic_DNA"/>
</dbReference>
<feature type="binding site" description="axial binding residue" evidence="10">
    <location>
        <position position="193"/>
    </location>
    <ligand>
        <name>heme b</name>
        <dbReference type="ChEBI" id="CHEBI:60344"/>
    </ligand>
    <ligandPart>
        <name>Fe</name>
        <dbReference type="ChEBI" id="CHEBI:18248"/>
    </ligandPart>
</feature>
<evidence type="ECO:0000256" key="1">
    <source>
        <dbReference type="ARBA" id="ARBA00000189"/>
    </source>
</evidence>
<dbReference type="Pfam" id="PF00141">
    <property type="entry name" value="peroxidase"/>
    <property type="match status" value="1"/>
</dbReference>
<keyword evidence="8 11" id="KW-1015">Disulfide bond</keyword>
<dbReference type="GO" id="GO:0140825">
    <property type="term" value="F:lactoperoxidase activity"/>
    <property type="evidence" value="ECO:0007669"/>
    <property type="project" value="UniProtKB-EC"/>
</dbReference>
<comment type="cofactor">
    <cofactor evidence="10">
        <name>heme b</name>
        <dbReference type="ChEBI" id="CHEBI:60344"/>
    </cofactor>
    <text evidence="10">Binds 1 heme b (iron(II)-protoporphyrin IX) group per subunit.</text>
</comment>